<protein>
    <submittedName>
        <fullName evidence="1">Uncharacterized protein</fullName>
    </submittedName>
</protein>
<evidence type="ECO:0000313" key="1">
    <source>
        <dbReference type="EMBL" id="GAU24628.1"/>
    </source>
</evidence>
<dbReference type="AlphaFoldDB" id="A0A2Z6M1G3"/>
<dbReference type="EMBL" id="DF973293">
    <property type="protein sequence ID" value="GAU24628.1"/>
    <property type="molecule type" value="Genomic_DNA"/>
</dbReference>
<dbReference type="Proteomes" id="UP000242715">
    <property type="component" value="Unassembled WGS sequence"/>
</dbReference>
<reference evidence="2" key="1">
    <citation type="journal article" date="2017" name="Front. Plant Sci.">
        <title>Climate Clever Clovers: New Paradigm to Reduce the Environmental Footprint of Ruminants by Breeding Low Methanogenic Forages Utilizing Haplotype Variation.</title>
        <authorList>
            <person name="Kaur P."/>
            <person name="Appels R."/>
            <person name="Bayer P.E."/>
            <person name="Keeble-Gagnere G."/>
            <person name="Wang J."/>
            <person name="Hirakawa H."/>
            <person name="Shirasawa K."/>
            <person name="Vercoe P."/>
            <person name="Stefanova K."/>
            <person name="Durmic Z."/>
            <person name="Nichols P."/>
            <person name="Revell C."/>
            <person name="Isobe S.N."/>
            <person name="Edwards D."/>
            <person name="Erskine W."/>
        </authorList>
    </citation>
    <scope>NUCLEOTIDE SEQUENCE [LARGE SCALE GENOMIC DNA]</scope>
    <source>
        <strain evidence="2">cv. Daliak</strain>
    </source>
</reference>
<dbReference type="OrthoDB" id="271881at2759"/>
<sequence length="118" mass="12647">MGEGFTSNLCKLSSPQSRNRKILEELHDAISFSRLSSYCKLILPVGLPSLSWFYLTIGTISIEKLLAYDALCMGVTVGAGLTFLPYNYLLVEGDGNVLSSIASGKACHTEGTLLLAAV</sequence>
<gene>
    <name evidence="1" type="ORF">TSUD_289910</name>
</gene>
<keyword evidence="2" id="KW-1185">Reference proteome</keyword>
<accession>A0A2Z6M1G3</accession>
<name>A0A2Z6M1G3_TRISU</name>
<organism evidence="1 2">
    <name type="scientific">Trifolium subterraneum</name>
    <name type="common">Subterranean clover</name>
    <dbReference type="NCBI Taxonomy" id="3900"/>
    <lineage>
        <taxon>Eukaryota</taxon>
        <taxon>Viridiplantae</taxon>
        <taxon>Streptophyta</taxon>
        <taxon>Embryophyta</taxon>
        <taxon>Tracheophyta</taxon>
        <taxon>Spermatophyta</taxon>
        <taxon>Magnoliopsida</taxon>
        <taxon>eudicotyledons</taxon>
        <taxon>Gunneridae</taxon>
        <taxon>Pentapetalae</taxon>
        <taxon>rosids</taxon>
        <taxon>fabids</taxon>
        <taxon>Fabales</taxon>
        <taxon>Fabaceae</taxon>
        <taxon>Papilionoideae</taxon>
        <taxon>50 kb inversion clade</taxon>
        <taxon>NPAAA clade</taxon>
        <taxon>Hologalegina</taxon>
        <taxon>IRL clade</taxon>
        <taxon>Trifolieae</taxon>
        <taxon>Trifolium</taxon>
    </lineage>
</organism>
<proteinExistence type="predicted"/>
<evidence type="ECO:0000313" key="2">
    <source>
        <dbReference type="Proteomes" id="UP000242715"/>
    </source>
</evidence>